<keyword evidence="2" id="KW-0378">Hydrolase</keyword>
<sequence>MTTEAPKKIIIFIDGSYLCFHRYYSIVRWWKSGFPEQQDVLLNPYENQEFREKFAKTFVQTVKDIPKKLGLKKNLPNVTMIVGKDCKREEIWRNQHVENYKANRKNGPEDGFMGGAFFKSVYENNLFSEAGVKTTLSYDKLEADDCIALAAKHLTNNPDIDKIYIITSDMDYLQLHCEKIQIFDLAFNNIAEKKSSFGDAETNLFCKIVMGDTSDNIPSIFKKCGPKTALKCWQDTKYFEQRVKKEDAGLKFEKNRTIIDFNCIPVPLVEGFFAKYLEELNSL</sequence>
<dbReference type="InterPro" id="IPR036279">
    <property type="entry name" value="5-3_exonuclease_C_sf"/>
</dbReference>
<proteinExistence type="predicted"/>
<reference evidence="4" key="1">
    <citation type="journal article" date="2020" name="Nature">
        <title>Giant virus diversity and host interactions through global metagenomics.</title>
        <authorList>
            <person name="Schulz F."/>
            <person name="Roux S."/>
            <person name="Paez-Espino D."/>
            <person name="Jungbluth S."/>
            <person name="Walsh D.A."/>
            <person name="Denef V.J."/>
            <person name="McMahon K.D."/>
            <person name="Konstantinidis K.T."/>
            <person name="Eloe-Fadrosh E.A."/>
            <person name="Kyrpides N.C."/>
            <person name="Woyke T."/>
        </authorList>
    </citation>
    <scope>NUCLEOTIDE SEQUENCE</scope>
    <source>
        <strain evidence="4">GVMAG-M-3300010158-59</strain>
    </source>
</reference>
<dbReference type="PANTHER" id="PTHR42646">
    <property type="entry name" value="FLAP ENDONUCLEASE XNI"/>
    <property type="match status" value="1"/>
</dbReference>
<dbReference type="GO" id="GO:0003677">
    <property type="term" value="F:DNA binding"/>
    <property type="evidence" value="ECO:0007669"/>
    <property type="project" value="InterPro"/>
</dbReference>
<evidence type="ECO:0000256" key="1">
    <source>
        <dbReference type="ARBA" id="ARBA00022722"/>
    </source>
</evidence>
<accession>A0A6C0BA82</accession>
<dbReference type="PANTHER" id="PTHR42646:SF2">
    <property type="entry name" value="5'-3' EXONUCLEASE FAMILY PROTEIN"/>
    <property type="match status" value="1"/>
</dbReference>
<keyword evidence="1" id="KW-0540">Nuclease</keyword>
<dbReference type="Gene3D" id="1.10.150.20">
    <property type="entry name" value="5' to 3' exonuclease, C-terminal subdomain"/>
    <property type="match status" value="1"/>
</dbReference>
<dbReference type="EMBL" id="MN739106">
    <property type="protein sequence ID" value="QHS89165.1"/>
    <property type="molecule type" value="Genomic_DNA"/>
</dbReference>
<organism evidence="4">
    <name type="scientific">viral metagenome</name>
    <dbReference type="NCBI Taxonomy" id="1070528"/>
    <lineage>
        <taxon>unclassified sequences</taxon>
        <taxon>metagenomes</taxon>
        <taxon>organismal metagenomes</taxon>
    </lineage>
</organism>
<dbReference type="InterPro" id="IPR029060">
    <property type="entry name" value="PIN-like_dom_sf"/>
</dbReference>
<evidence type="ECO:0000259" key="3">
    <source>
        <dbReference type="SMART" id="SM00475"/>
    </source>
</evidence>
<dbReference type="GO" id="GO:0008409">
    <property type="term" value="F:5'-3' exonuclease activity"/>
    <property type="evidence" value="ECO:0007669"/>
    <property type="project" value="InterPro"/>
</dbReference>
<dbReference type="SMART" id="SM00475">
    <property type="entry name" value="53EXOc"/>
    <property type="match status" value="1"/>
</dbReference>
<feature type="domain" description="5'-3' exonuclease" evidence="3">
    <location>
        <begin position="7"/>
        <end position="264"/>
    </location>
</feature>
<dbReference type="InterPro" id="IPR020046">
    <property type="entry name" value="5-3_exonucl_a-hlix_arch_N"/>
</dbReference>
<evidence type="ECO:0000256" key="2">
    <source>
        <dbReference type="ARBA" id="ARBA00022801"/>
    </source>
</evidence>
<dbReference type="InterPro" id="IPR038969">
    <property type="entry name" value="FEN"/>
</dbReference>
<evidence type="ECO:0000313" key="4">
    <source>
        <dbReference type="EMBL" id="QHS89165.1"/>
    </source>
</evidence>
<dbReference type="GO" id="GO:0033567">
    <property type="term" value="P:DNA replication, Okazaki fragment processing"/>
    <property type="evidence" value="ECO:0007669"/>
    <property type="project" value="InterPro"/>
</dbReference>
<dbReference type="AlphaFoldDB" id="A0A6C0BA82"/>
<name>A0A6C0BA82_9ZZZZ</name>
<dbReference type="SUPFAM" id="SSF47807">
    <property type="entry name" value="5' to 3' exonuclease, C-terminal subdomain"/>
    <property type="match status" value="1"/>
</dbReference>
<dbReference type="InterPro" id="IPR002421">
    <property type="entry name" value="5-3_exonuclease"/>
</dbReference>
<protein>
    <recommendedName>
        <fullName evidence="3">5'-3' exonuclease domain-containing protein</fullName>
    </recommendedName>
</protein>
<dbReference type="Gene3D" id="3.40.50.1010">
    <property type="entry name" value="5'-nuclease"/>
    <property type="match status" value="1"/>
</dbReference>
<dbReference type="Pfam" id="PF02739">
    <property type="entry name" value="5_3_exonuc_N"/>
    <property type="match status" value="1"/>
</dbReference>
<dbReference type="SUPFAM" id="SSF88723">
    <property type="entry name" value="PIN domain-like"/>
    <property type="match status" value="1"/>
</dbReference>
<dbReference type="GO" id="GO:0017108">
    <property type="term" value="F:5'-flap endonuclease activity"/>
    <property type="evidence" value="ECO:0007669"/>
    <property type="project" value="InterPro"/>
</dbReference>